<comment type="caution">
    <text evidence="5">The sequence shown here is derived from an EMBL/GenBank/DDBJ whole genome shotgun (WGS) entry which is preliminary data.</text>
</comment>
<dbReference type="CDD" id="cd11333">
    <property type="entry name" value="AmyAc_SI_OligoGlu_DGase"/>
    <property type="match status" value="1"/>
</dbReference>
<keyword evidence="6" id="KW-1185">Reference proteome</keyword>
<protein>
    <submittedName>
        <fullName evidence="5">Alpha-glucosidase</fullName>
    </submittedName>
</protein>
<dbReference type="InterPro" id="IPR045857">
    <property type="entry name" value="O16G_dom_2"/>
</dbReference>
<dbReference type="GO" id="GO:0009313">
    <property type="term" value="P:oligosaccharide catabolic process"/>
    <property type="evidence" value="ECO:0007669"/>
    <property type="project" value="TreeGrafter"/>
</dbReference>
<dbReference type="InterPro" id="IPR017853">
    <property type="entry name" value="GH"/>
</dbReference>
<comment type="similarity">
    <text evidence="1">Belongs to the glycosyl hydrolase 13 family.</text>
</comment>
<organism evidence="5 6">
    <name type="scientific">Holdemania filiformis</name>
    <dbReference type="NCBI Taxonomy" id="61171"/>
    <lineage>
        <taxon>Bacteria</taxon>
        <taxon>Bacillati</taxon>
        <taxon>Bacillota</taxon>
        <taxon>Erysipelotrichia</taxon>
        <taxon>Erysipelotrichales</taxon>
        <taxon>Erysipelotrichaceae</taxon>
        <taxon>Holdemania</taxon>
    </lineage>
</organism>
<dbReference type="GO" id="GO:0004556">
    <property type="term" value="F:alpha-amylase activity"/>
    <property type="evidence" value="ECO:0007669"/>
    <property type="project" value="TreeGrafter"/>
</dbReference>
<dbReference type="AlphaFoldDB" id="A0A412FJZ2"/>
<dbReference type="Gene3D" id="3.20.20.80">
    <property type="entry name" value="Glycosidases"/>
    <property type="match status" value="1"/>
</dbReference>
<keyword evidence="3" id="KW-0326">Glycosidase</keyword>
<evidence type="ECO:0000256" key="2">
    <source>
        <dbReference type="ARBA" id="ARBA00022801"/>
    </source>
</evidence>
<dbReference type="PANTHER" id="PTHR10357">
    <property type="entry name" value="ALPHA-AMYLASE FAMILY MEMBER"/>
    <property type="match status" value="1"/>
</dbReference>
<dbReference type="SUPFAM" id="SSF51445">
    <property type="entry name" value="(Trans)glycosidases"/>
    <property type="match status" value="1"/>
</dbReference>
<dbReference type="Pfam" id="PF00128">
    <property type="entry name" value="Alpha-amylase"/>
    <property type="match status" value="1"/>
</dbReference>
<evidence type="ECO:0000313" key="6">
    <source>
        <dbReference type="Proteomes" id="UP000284178"/>
    </source>
</evidence>
<dbReference type="SUPFAM" id="SSF51011">
    <property type="entry name" value="Glycosyl hydrolase domain"/>
    <property type="match status" value="1"/>
</dbReference>
<accession>A0A412FJZ2</accession>
<dbReference type="Gene3D" id="3.90.400.10">
    <property type="entry name" value="Oligo-1,6-glucosidase, Domain 2"/>
    <property type="match status" value="1"/>
</dbReference>
<dbReference type="Gene3D" id="2.60.40.1180">
    <property type="entry name" value="Golgi alpha-mannosidase II"/>
    <property type="match status" value="1"/>
</dbReference>
<dbReference type="SMART" id="SM00642">
    <property type="entry name" value="Aamy"/>
    <property type="match status" value="1"/>
</dbReference>
<reference evidence="5 6" key="1">
    <citation type="submission" date="2018-08" db="EMBL/GenBank/DDBJ databases">
        <title>A genome reference for cultivated species of the human gut microbiota.</title>
        <authorList>
            <person name="Zou Y."/>
            <person name="Xue W."/>
            <person name="Luo G."/>
        </authorList>
    </citation>
    <scope>NUCLEOTIDE SEQUENCE [LARGE SCALE GENOMIC DNA]</scope>
    <source>
        <strain evidence="5 6">AF24-29</strain>
    </source>
</reference>
<dbReference type="InterPro" id="IPR006047">
    <property type="entry name" value="GH13_cat_dom"/>
</dbReference>
<evidence type="ECO:0000313" key="5">
    <source>
        <dbReference type="EMBL" id="RGR68462.1"/>
    </source>
</evidence>
<dbReference type="Proteomes" id="UP000284178">
    <property type="component" value="Unassembled WGS sequence"/>
</dbReference>
<proteinExistence type="inferred from homology"/>
<dbReference type="InterPro" id="IPR013780">
    <property type="entry name" value="Glyco_hydro_b"/>
</dbReference>
<evidence type="ECO:0000256" key="1">
    <source>
        <dbReference type="ARBA" id="ARBA00008061"/>
    </source>
</evidence>
<dbReference type="EMBL" id="QRUP01000027">
    <property type="protein sequence ID" value="RGR68462.1"/>
    <property type="molecule type" value="Genomic_DNA"/>
</dbReference>
<sequence length="551" mass="64540">MMDYKNKIIYQIWPRSFQDSNHDGIGDLKGILRRLDHLQDLGVDLIWLSPVYCSPNTDYGYDISDYYNIHPDFGTMADFDALLTECKKRGMGIVMDLVANHTSDQHPWFQACLNDPNSPYRDCYYFREGINDKEPNNWISMFGGSAWTKDPLKPRSWYLTTFTPHQCDLNWENPRVREEIANVMRFWLDKGVSGFRMDVINTIAKQPGLPSWHPEKKGYQFAKEFMTNLPQSHAYIQELIGKLSNDYDFITIGEGMMADNDACALYAGEQRGELNMMIMFDLHLQDCGPLGKYDFRKLYHWTIPGFKSIIFRWQTDSQKRNYWVANYMNNHDQPRSISRFGNDRQYRVESAKAFALMNLTLRGTPLVYQGEEIGMTNCHLEQDEWRDYEAINIYGTLQTMMHLPKFIAKKVVQRMTRDHARTPVQWDDSDYAGFSDHQPWIKVNPNYKQINLKSDLVSETSINRWYKQAIALRKAYSAFNTGAMKPVLVHHKQILAYQRSDEQAEFLILINLSGSPARFDLKTEDRILMDSYTDPQPQLLRPYEARLIQIR</sequence>
<dbReference type="PANTHER" id="PTHR10357:SF179">
    <property type="entry name" value="NEUTRAL AND BASIC AMINO ACID TRANSPORT PROTEIN RBAT"/>
    <property type="match status" value="1"/>
</dbReference>
<evidence type="ECO:0000259" key="4">
    <source>
        <dbReference type="SMART" id="SM00642"/>
    </source>
</evidence>
<keyword evidence="2" id="KW-0378">Hydrolase</keyword>
<evidence type="ECO:0000256" key="3">
    <source>
        <dbReference type="ARBA" id="ARBA00023295"/>
    </source>
</evidence>
<dbReference type="FunFam" id="3.20.20.80:FF:000064">
    <property type="entry name" value="Oligo-1,6-glucosidase"/>
    <property type="match status" value="1"/>
</dbReference>
<gene>
    <name evidence="5" type="ORF">DWY25_15815</name>
</gene>
<name>A0A412FJZ2_9FIRM</name>
<feature type="domain" description="Glycosyl hydrolase family 13 catalytic" evidence="4">
    <location>
        <begin position="11"/>
        <end position="421"/>
    </location>
</feature>